<comment type="caution">
    <text evidence="1">The sequence shown here is derived from an EMBL/GenBank/DDBJ whole genome shotgun (WGS) entry which is preliminary data.</text>
</comment>
<proteinExistence type="predicted"/>
<reference evidence="1 2" key="1">
    <citation type="journal article" date="2016" name="Nat. Commun.">
        <title>Thousands of microbial genomes shed light on interconnected biogeochemical processes in an aquifer system.</title>
        <authorList>
            <person name="Anantharaman K."/>
            <person name="Brown C.T."/>
            <person name="Hug L.A."/>
            <person name="Sharon I."/>
            <person name="Castelle C.J."/>
            <person name="Probst A.J."/>
            <person name="Thomas B.C."/>
            <person name="Singh A."/>
            <person name="Wilkins M.J."/>
            <person name="Karaoz U."/>
            <person name="Brodie E.L."/>
            <person name="Williams K.H."/>
            <person name="Hubbard S.S."/>
            <person name="Banfield J.F."/>
        </authorList>
    </citation>
    <scope>NUCLEOTIDE SEQUENCE [LARGE SCALE GENOMIC DNA]</scope>
</reference>
<dbReference type="STRING" id="1802114.A2719_03440"/>
<evidence type="ECO:0000313" key="1">
    <source>
        <dbReference type="EMBL" id="OGZ43988.1"/>
    </source>
</evidence>
<accession>A0A1G2G2F6</accession>
<dbReference type="Proteomes" id="UP000177480">
    <property type="component" value="Unassembled WGS sequence"/>
</dbReference>
<sequence length="406" mass="47280">MTKFRIYALIHGQTLPLEKIAGCEIKQMDYSEQKRRGFSPIQYEFSENRDGYTSYATSLPFVDPMKLSTNHIVVFDIKEYDAKAALGGAVRAFDNLCSKLFLTGIRDFKSATDRYIGETYLYQISKIYQLDENDNEQDVILELQSGHIFLPNRPDRNEWQKEESKEFLEKILDFKDPVFSKALKYLYSSSVGHFRLASFEKVALDHFKSIELIVNTLSKKKTFKERANEAGKLLELTADEIKEIKKYWDARSNGDIAHSHHHDPVAFYPNQFPLPQGGMEYPWAHLDRLSRVVLLKYYDVRRRYFHIDVHEPYGDGPANPTLGITNEHSDCNHLFFETKTKNREDVLKEIKTEFSKSFQTEEGDLETEVLNSQNRRHLFTVGLFVKNPDFCAETNSIRNRHIIIFG</sequence>
<gene>
    <name evidence="1" type="ORF">A2719_03440</name>
</gene>
<dbReference type="AlphaFoldDB" id="A0A1G2G2F6"/>
<protein>
    <submittedName>
        <fullName evidence="1">Uncharacterized protein</fullName>
    </submittedName>
</protein>
<dbReference type="EMBL" id="MHNK01000010">
    <property type="protein sequence ID" value="OGZ43988.1"/>
    <property type="molecule type" value="Genomic_DNA"/>
</dbReference>
<organism evidence="1 2">
    <name type="scientific">Candidatus Ryanbacteria bacterium RIFCSPHIGHO2_01_FULL_45_22</name>
    <dbReference type="NCBI Taxonomy" id="1802114"/>
    <lineage>
        <taxon>Bacteria</taxon>
        <taxon>Candidatus Ryaniibacteriota</taxon>
    </lineage>
</organism>
<evidence type="ECO:0000313" key="2">
    <source>
        <dbReference type="Proteomes" id="UP000177480"/>
    </source>
</evidence>
<name>A0A1G2G2F6_9BACT</name>